<gene>
    <name evidence="2" type="ORF">HNQ57_001293</name>
</gene>
<organism evidence="2 3">
    <name type="scientific">Zhongshania antarctica</name>
    <dbReference type="NCBI Taxonomy" id="641702"/>
    <lineage>
        <taxon>Bacteria</taxon>
        <taxon>Pseudomonadati</taxon>
        <taxon>Pseudomonadota</taxon>
        <taxon>Gammaproteobacteria</taxon>
        <taxon>Cellvibrionales</taxon>
        <taxon>Spongiibacteraceae</taxon>
        <taxon>Zhongshania</taxon>
    </lineage>
</organism>
<evidence type="ECO:0000256" key="1">
    <source>
        <dbReference type="SAM" id="SignalP"/>
    </source>
</evidence>
<evidence type="ECO:0000313" key="3">
    <source>
        <dbReference type="Proteomes" id="UP000536640"/>
    </source>
</evidence>
<dbReference type="AlphaFoldDB" id="A0A840R3L1"/>
<evidence type="ECO:0000313" key="2">
    <source>
        <dbReference type="EMBL" id="MBB5187030.1"/>
    </source>
</evidence>
<protein>
    <submittedName>
        <fullName evidence="2">ABC-type glycerol-3-phosphate transport system permease component</fullName>
    </submittedName>
</protein>
<keyword evidence="3" id="KW-1185">Reference proteome</keyword>
<comment type="caution">
    <text evidence="2">The sequence shown here is derived from an EMBL/GenBank/DDBJ whole genome shotgun (WGS) entry which is preliminary data.</text>
</comment>
<keyword evidence="1" id="KW-0732">Signal</keyword>
<feature type="chain" id="PRO_5032757995" evidence="1">
    <location>
        <begin position="23"/>
        <end position="74"/>
    </location>
</feature>
<proteinExistence type="predicted"/>
<feature type="signal peptide" evidence="1">
    <location>
        <begin position="1"/>
        <end position="22"/>
    </location>
</feature>
<dbReference type="EMBL" id="JACHHW010000003">
    <property type="protein sequence ID" value="MBB5187030.1"/>
    <property type="molecule type" value="Genomic_DNA"/>
</dbReference>
<sequence>MQQSIFYWRVVLPKLASALTVAAVFFATGCSDDSTSKTVLTTPQQQGLDAAKQMEHQLQQDLERREQNMRSEGI</sequence>
<name>A0A840R3L1_9GAMM</name>
<accession>A0A840R3L1</accession>
<dbReference type="Proteomes" id="UP000536640">
    <property type="component" value="Unassembled WGS sequence"/>
</dbReference>
<reference evidence="2 3" key="1">
    <citation type="submission" date="2020-08" db="EMBL/GenBank/DDBJ databases">
        <title>Genomic Encyclopedia of Type Strains, Phase IV (KMG-IV): sequencing the most valuable type-strain genomes for metagenomic binning, comparative biology and taxonomic classification.</title>
        <authorList>
            <person name="Goeker M."/>
        </authorList>
    </citation>
    <scope>NUCLEOTIDE SEQUENCE [LARGE SCALE GENOMIC DNA]</scope>
    <source>
        <strain evidence="2 3">DSM 25701</strain>
    </source>
</reference>
<dbReference type="RefSeq" id="WP_184461767.1">
    <property type="nucleotide sequence ID" value="NZ_JACHHW010000003.1"/>
</dbReference>